<dbReference type="Proteomes" id="UP000233100">
    <property type="component" value="Chromosome 7"/>
</dbReference>
<reference evidence="1" key="2">
    <citation type="submission" date="2025-08" db="UniProtKB">
        <authorList>
            <consortium name="Ensembl"/>
        </authorList>
    </citation>
    <scope>IDENTIFICATION</scope>
</reference>
<dbReference type="Ensembl" id="ENSMFAT00000087581.1">
    <property type="protein sequence ID" value="ENSMFAP00000050548.1"/>
    <property type="gene ID" value="ENSMFAG00000048752.1"/>
</dbReference>
<keyword evidence="2" id="KW-1185">Reference proteome</keyword>
<organism evidence="1 2">
    <name type="scientific">Macaca fascicularis</name>
    <name type="common">Crab-eating macaque</name>
    <name type="synonym">Cynomolgus monkey</name>
    <dbReference type="NCBI Taxonomy" id="9541"/>
    <lineage>
        <taxon>Eukaryota</taxon>
        <taxon>Metazoa</taxon>
        <taxon>Chordata</taxon>
        <taxon>Craniata</taxon>
        <taxon>Vertebrata</taxon>
        <taxon>Euteleostomi</taxon>
        <taxon>Mammalia</taxon>
        <taxon>Eutheria</taxon>
        <taxon>Euarchontoglires</taxon>
        <taxon>Primates</taxon>
        <taxon>Haplorrhini</taxon>
        <taxon>Catarrhini</taxon>
        <taxon>Cercopithecidae</taxon>
        <taxon>Cercopithecinae</taxon>
        <taxon>Macaca</taxon>
    </lineage>
</organism>
<reference evidence="1 2" key="1">
    <citation type="submission" date="2013-03" db="EMBL/GenBank/DDBJ databases">
        <authorList>
            <person name="Warren W."/>
            <person name="Wilson R.K."/>
        </authorList>
    </citation>
    <scope>NUCLEOTIDE SEQUENCE</scope>
</reference>
<evidence type="ECO:0000313" key="1">
    <source>
        <dbReference type="Ensembl" id="ENSMFAP00000050548.1"/>
    </source>
</evidence>
<accession>A0A7N9CE15</accession>
<sequence length="104" mass="11518">MSFHSSAPHPASTQLLHFCHMVACSPRVTVHVTILLLFWNPLCILWPLSQGPQAELWHSSLFFSKKTQQPTFPLLVCAIGLDVPTTSINPSHCQDVPRVPLGAH</sequence>
<dbReference type="AlphaFoldDB" id="A0A7N9CE15"/>
<proteinExistence type="predicted"/>
<dbReference type="GeneTree" id="ENSGT00910000147373"/>
<name>A0A7N9CE15_MACFA</name>
<evidence type="ECO:0000313" key="2">
    <source>
        <dbReference type="Proteomes" id="UP000233100"/>
    </source>
</evidence>
<protein>
    <submittedName>
        <fullName evidence="1">Uncharacterized protein</fullName>
    </submittedName>
</protein>
<reference evidence="1" key="3">
    <citation type="submission" date="2025-09" db="UniProtKB">
        <authorList>
            <consortium name="Ensembl"/>
        </authorList>
    </citation>
    <scope>IDENTIFICATION</scope>
</reference>